<accession>A0A6B2KXP0</accession>
<dbReference type="Gene3D" id="1.25.40.280">
    <property type="entry name" value="alix/aip1 like domains"/>
    <property type="match status" value="1"/>
</dbReference>
<protein>
    <recommendedName>
        <fullName evidence="7">BRO1 domain-containing protein</fullName>
    </recommendedName>
</protein>
<evidence type="ECO:0000256" key="1">
    <source>
        <dbReference type="ARBA" id="ARBA00004177"/>
    </source>
</evidence>
<keyword evidence="3" id="KW-0963">Cytoplasm</keyword>
<feature type="region of interest" description="Disordered" evidence="6">
    <location>
        <begin position="788"/>
        <end position="809"/>
    </location>
</feature>
<dbReference type="InterPro" id="IPR025304">
    <property type="entry name" value="ALIX_V_dom"/>
</dbReference>
<sequence>MSYFQPIDIKRISSDTTMSKPLLGYVKEVTNQLESIQVAINEIEKLRETLRLATEKKDILLDLHCRYYALLSSVERRIPISETEVKINFNWYDLYKQKKFGRYSINYEKACVLFNIASLYTQIAVLENLENTDGIKNACKYFRLSAGTFEQLKELLEAHPEDAVTSDLTADSLNLLSTMMLAQAQELFYMMALKSNMKAGVISKLAAQASDYYSNALDGMTTNLKSVVPKRWITYSELKRDLMKAVAQFQLGKEKKEQKAFGDELARYRIASRLIDNVLKYKTLLPEISVWVDDIATRIKNAERSAQKDNDMIYHETVHPEHKLPPLEKKVMVKSERIETVKLNLDPKSDPFNSFIPMRVRTAESVYSERKAALLRDISKQVEDQNSIAKSALYEMNLPGALEALETPHGIPLSLLKKMELVKKDSGINGLVATIHKLKSLAEENGVILDVSMATLDEEEKDDAQMRSQYNQTWTRTPSHILNANLRSEGRVFKEKLEHAVKSDGYIKKMVEDNQRGIDLLCAEQGQILQLLPETSRQDVSIGGLKQLLKQLDEMIFARETALSQMREMMKQDEIIDKLIKLQESEYEKLYVQELAKYEPLIKPIRDNLQQSGILKAIKEENDLFIQKRSENEQLIQRQQVLQEFELAFTNYNILKEHLSEGVQFYSNFNEAIQKFKTKCSDFVLARKTEKQDLLHAIQTQSKSTSTSGYIVTTSTQPQSTPAYPTTSPQIASQTPPPYSSVVRQQPMMVPIGTQPVQFVPVNYQTMQPTQQSIRIQPAPIINPQLQQSWQPTQQQIRVQPSPNPQQQWQPIFISPQQLPQQNPNPHNPYNIK</sequence>
<dbReference type="Gene3D" id="1.20.140.50">
    <property type="entry name" value="alix/aip1 like domains"/>
    <property type="match status" value="1"/>
</dbReference>
<feature type="compositionally biased region" description="Polar residues" evidence="6">
    <location>
        <begin position="709"/>
        <end position="734"/>
    </location>
</feature>
<dbReference type="Gene3D" id="1.20.120.560">
    <property type="entry name" value="alix/aip1 in complex with the ypdl late domain"/>
    <property type="match status" value="1"/>
</dbReference>
<feature type="coiled-coil region" evidence="5">
    <location>
        <begin position="26"/>
        <end position="63"/>
    </location>
</feature>
<evidence type="ECO:0000313" key="8">
    <source>
        <dbReference type="EMBL" id="NDV29550.1"/>
    </source>
</evidence>
<dbReference type="EMBL" id="GIBP01000581">
    <property type="protein sequence ID" value="NDV29550.1"/>
    <property type="molecule type" value="Transcribed_RNA"/>
</dbReference>
<comment type="subcellular location">
    <subcellularLocation>
        <location evidence="2">Cytoplasm</location>
    </subcellularLocation>
    <subcellularLocation>
        <location evidence="1">Endosome</location>
    </subcellularLocation>
</comment>
<evidence type="ECO:0000256" key="5">
    <source>
        <dbReference type="SAM" id="Coils"/>
    </source>
</evidence>
<evidence type="ECO:0000259" key="7">
    <source>
        <dbReference type="PROSITE" id="PS51180"/>
    </source>
</evidence>
<dbReference type="PROSITE" id="PS51180">
    <property type="entry name" value="BRO1"/>
    <property type="match status" value="1"/>
</dbReference>
<evidence type="ECO:0000256" key="3">
    <source>
        <dbReference type="ARBA" id="ARBA00022490"/>
    </source>
</evidence>
<keyword evidence="5" id="KW-0175">Coiled coil</keyword>
<evidence type="ECO:0000256" key="2">
    <source>
        <dbReference type="ARBA" id="ARBA00004496"/>
    </source>
</evidence>
<dbReference type="Pfam" id="PF13949">
    <property type="entry name" value="ALIX_LYPXL_bnd"/>
    <property type="match status" value="1"/>
</dbReference>
<dbReference type="GO" id="GO:0005768">
    <property type="term" value="C:endosome"/>
    <property type="evidence" value="ECO:0007669"/>
    <property type="project" value="UniProtKB-SubCell"/>
</dbReference>
<feature type="region of interest" description="Disordered" evidence="6">
    <location>
        <begin position="709"/>
        <end position="740"/>
    </location>
</feature>
<dbReference type="PANTHER" id="PTHR23030:SF30">
    <property type="entry name" value="TYROSINE-PROTEIN PHOSPHATASE NON-RECEPTOR TYPE 23"/>
    <property type="match status" value="1"/>
</dbReference>
<dbReference type="SMART" id="SM01041">
    <property type="entry name" value="BRO1"/>
    <property type="match status" value="1"/>
</dbReference>
<name>A0A6B2KXP0_9EUKA</name>
<dbReference type="GO" id="GO:0043328">
    <property type="term" value="P:protein transport to vacuole involved in ubiquitin-dependent protein catabolic process via the multivesicular body sorting pathway"/>
    <property type="evidence" value="ECO:0007669"/>
    <property type="project" value="TreeGrafter"/>
</dbReference>
<evidence type="ECO:0000256" key="4">
    <source>
        <dbReference type="ARBA" id="ARBA00022753"/>
    </source>
</evidence>
<keyword evidence="4" id="KW-0967">Endosome</keyword>
<dbReference type="AlphaFoldDB" id="A0A6B2KXP0"/>
<feature type="domain" description="BRO1" evidence="7">
    <location>
        <begin position="3"/>
        <end position="389"/>
    </location>
</feature>
<proteinExistence type="predicted"/>
<dbReference type="InterPro" id="IPR004328">
    <property type="entry name" value="BRO1_dom"/>
</dbReference>
<dbReference type="InterPro" id="IPR038499">
    <property type="entry name" value="BRO1_sf"/>
</dbReference>
<evidence type="ECO:0000256" key="6">
    <source>
        <dbReference type="SAM" id="MobiDB-lite"/>
    </source>
</evidence>
<reference evidence="8" key="1">
    <citation type="journal article" date="2020" name="J. Eukaryot. Microbiol.">
        <title>De novo Sequencing, Assembly and Annotation of the Transcriptome for the Free-Living Testate Amoeba Arcella intermedia.</title>
        <authorList>
            <person name="Ribeiro G.M."/>
            <person name="Porfirio-Sousa A.L."/>
            <person name="Maurer-Alcala X.X."/>
            <person name="Katz L.A."/>
            <person name="Lahr D.J.G."/>
        </authorList>
    </citation>
    <scope>NUCLEOTIDE SEQUENCE</scope>
</reference>
<organism evidence="8">
    <name type="scientific">Arcella intermedia</name>
    <dbReference type="NCBI Taxonomy" id="1963864"/>
    <lineage>
        <taxon>Eukaryota</taxon>
        <taxon>Amoebozoa</taxon>
        <taxon>Tubulinea</taxon>
        <taxon>Elardia</taxon>
        <taxon>Arcellinida</taxon>
        <taxon>Sphaerothecina</taxon>
        <taxon>Arcellidae</taxon>
        <taxon>Arcella</taxon>
    </lineage>
</organism>
<dbReference type="Pfam" id="PF03097">
    <property type="entry name" value="BRO1"/>
    <property type="match status" value="1"/>
</dbReference>
<dbReference type="PANTHER" id="PTHR23030">
    <property type="entry name" value="PCD6 INTERACTING PROTEIN-RELATED"/>
    <property type="match status" value="1"/>
</dbReference>